<keyword evidence="4 12" id="KW-0812">Transmembrane</keyword>
<dbReference type="OrthoDB" id="5968863at2759"/>
<keyword evidence="3" id="KW-0879">Wnt signaling pathway</keyword>
<dbReference type="GO" id="GO:0016020">
    <property type="term" value="C:membrane"/>
    <property type="evidence" value="ECO:0007669"/>
    <property type="project" value="UniProtKB-SubCell"/>
</dbReference>
<evidence type="ECO:0000256" key="6">
    <source>
        <dbReference type="ARBA" id="ARBA00023136"/>
    </source>
</evidence>
<feature type="transmembrane region" description="Helical" evidence="12">
    <location>
        <begin position="189"/>
        <end position="207"/>
    </location>
</feature>
<keyword evidence="7" id="KW-0012">Acyltransferase</keyword>
<protein>
    <recommendedName>
        <fullName evidence="10">Protein-serine O-palmitoleoyltransferase porcupine</fullName>
        <ecNumber evidence="9">2.3.1.250</ecNumber>
    </recommendedName>
</protein>
<dbReference type="EMBL" id="CADEPI010000045">
    <property type="protein sequence ID" value="CAB3369501.1"/>
    <property type="molecule type" value="Genomic_DNA"/>
</dbReference>
<dbReference type="GO" id="GO:0030258">
    <property type="term" value="P:lipid modification"/>
    <property type="evidence" value="ECO:0007669"/>
    <property type="project" value="TreeGrafter"/>
</dbReference>
<feature type="transmembrane region" description="Helical" evidence="12">
    <location>
        <begin position="128"/>
        <end position="148"/>
    </location>
</feature>
<feature type="transmembrane region" description="Helical" evidence="12">
    <location>
        <begin position="44"/>
        <end position="69"/>
    </location>
</feature>
<feature type="transmembrane region" description="Helical" evidence="12">
    <location>
        <begin position="328"/>
        <end position="349"/>
    </location>
</feature>
<evidence type="ECO:0000256" key="7">
    <source>
        <dbReference type="ARBA" id="ARBA00023315"/>
    </source>
</evidence>
<evidence type="ECO:0000256" key="10">
    <source>
        <dbReference type="ARBA" id="ARBA00040371"/>
    </source>
</evidence>
<evidence type="ECO:0000313" key="13">
    <source>
        <dbReference type="EMBL" id="CAB3369501.1"/>
    </source>
</evidence>
<evidence type="ECO:0000256" key="9">
    <source>
        <dbReference type="ARBA" id="ARBA00038867"/>
    </source>
</evidence>
<evidence type="ECO:0000313" key="14">
    <source>
        <dbReference type="Proteomes" id="UP000494165"/>
    </source>
</evidence>
<feature type="transmembrane region" description="Helical" evidence="12">
    <location>
        <begin position="227"/>
        <end position="249"/>
    </location>
</feature>
<evidence type="ECO:0000256" key="2">
    <source>
        <dbReference type="ARBA" id="ARBA00022679"/>
    </source>
</evidence>
<feature type="transmembrane region" description="Helical" evidence="12">
    <location>
        <begin position="449"/>
        <end position="469"/>
    </location>
</feature>
<feature type="transmembrane region" description="Helical" evidence="12">
    <location>
        <begin position="355"/>
        <end position="372"/>
    </location>
</feature>
<sequence length="470" mass="53737">MEDFSDYENENFEEDYYGSYEQGYPHSDGWSDEEEGAGVSLSELYSLCLLPSVSEGIVHVAYLLLWCFIFRITTQTVKLPVVASHAISAASGLLVLNFFFGSTAHYVLVLGIIFYLILFFTSFSLNKWIGVVTSVSCIVISILCEFLLVKKTEWHKIRGAHMIVVMKVISLAFDMEMGTQRTLPSPVEFAGYIFSVGTCIFGPWVPFRDYLAVYKKPVFNLQWLWRILLSLAMAFLFLTVSMCWISWLIPDDAWRWWTAYRDAVSFRSSHYFVSFVSEASALMSGYGLQEDLTWSVPVSRPHHIEIPRSLVQVVVYWSMPMHTFLKQYVFRTTRPFGSFVAIICTYAVSSLLHGINFQLAAVLLSLGVYTYVEFMLRQKLASVFNACILSKPCRANCPHTHKETKLIVLLANIGFGILAFFHLIYLGVMFDSTEIQEEGYSYKHTLAKWAHLSYASHWVAGFTFLFHLLI</sequence>
<feature type="transmembrane region" description="Helical" evidence="12">
    <location>
        <begin position="106"/>
        <end position="123"/>
    </location>
</feature>
<dbReference type="InterPro" id="IPR004299">
    <property type="entry name" value="MBOAT_fam"/>
</dbReference>
<organism evidence="13 14">
    <name type="scientific">Cloeon dipterum</name>
    <dbReference type="NCBI Taxonomy" id="197152"/>
    <lineage>
        <taxon>Eukaryota</taxon>
        <taxon>Metazoa</taxon>
        <taxon>Ecdysozoa</taxon>
        <taxon>Arthropoda</taxon>
        <taxon>Hexapoda</taxon>
        <taxon>Insecta</taxon>
        <taxon>Pterygota</taxon>
        <taxon>Palaeoptera</taxon>
        <taxon>Ephemeroptera</taxon>
        <taxon>Pisciforma</taxon>
        <taxon>Baetidae</taxon>
        <taxon>Cloeon</taxon>
    </lineage>
</organism>
<dbReference type="AlphaFoldDB" id="A0A8S1CMU6"/>
<dbReference type="InterPro" id="IPR049941">
    <property type="entry name" value="LPLAT_7/PORCN-like"/>
</dbReference>
<evidence type="ECO:0000256" key="8">
    <source>
        <dbReference type="ARBA" id="ARBA00038269"/>
    </source>
</evidence>
<dbReference type="GO" id="GO:0005783">
    <property type="term" value="C:endoplasmic reticulum"/>
    <property type="evidence" value="ECO:0007669"/>
    <property type="project" value="TreeGrafter"/>
</dbReference>
<dbReference type="GO" id="GO:1990698">
    <property type="term" value="F:palmitoleoyltransferase activity"/>
    <property type="evidence" value="ECO:0007669"/>
    <property type="project" value="UniProtKB-EC"/>
</dbReference>
<dbReference type="PANTHER" id="PTHR13906:SF12">
    <property type="entry name" value="PROTEIN-SERINE O-PALMITOLEOYLTRANSFERASE PORCUPINE"/>
    <property type="match status" value="1"/>
</dbReference>
<evidence type="ECO:0000256" key="4">
    <source>
        <dbReference type="ARBA" id="ARBA00022692"/>
    </source>
</evidence>
<evidence type="ECO:0000256" key="11">
    <source>
        <dbReference type="ARBA" id="ARBA00047978"/>
    </source>
</evidence>
<comment type="caution">
    <text evidence="13">The sequence shown here is derived from an EMBL/GenBank/DDBJ whole genome shotgun (WGS) entry which is preliminary data.</text>
</comment>
<dbReference type="GO" id="GO:0016055">
    <property type="term" value="P:Wnt signaling pathway"/>
    <property type="evidence" value="ECO:0007669"/>
    <property type="project" value="UniProtKB-KW"/>
</dbReference>
<evidence type="ECO:0000256" key="3">
    <source>
        <dbReference type="ARBA" id="ARBA00022687"/>
    </source>
</evidence>
<keyword evidence="14" id="KW-1185">Reference proteome</keyword>
<feature type="transmembrane region" description="Helical" evidence="12">
    <location>
        <begin position="406"/>
        <end position="429"/>
    </location>
</feature>
<dbReference type="Proteomes" id="UP000494165">
    <property type="component" value="Unassembled WGS sequence"/>
</dbReference>
<dbReference type="GO" id="GO:0017147">
    <property type="term" value="F:Wnt-protein binding"/>
    <property type="evidence" value="ECO:0007669"/>
    <property type="project" value="TreeGrafter"/>
</dbReference>
<dbReference type="EC" id="2.3.1.250" evidence="9"/>
<comment type="similarity">
    <text evidence="8">Belongs to the membrane-bound acyltransferase family. Porcupine subfamily.</text>
</comment>
<evidence type="ECO:0000256" key="12">
    <source>
        <dbReference type="SAM" id="Phobius"/>
    </source>
</evidence>
<dbReference type="Pfam" id="PF03062">
    <property type="entry name" value="MBOAT"/>
    <property type="match status" value="1"/>
</dbReference>
<keyword evidence="5 12" id="KW-1133">Transmembrane helix</keyword>
<reference evidence="13 14" key="1">
    <citation type="submission" date="2020-04" db="EMBL/GenBank/DDBJ databases">
        <authorList>
            <person name="Alioto T."/>
            <person name="Alioto T."/>
            <person name="Gomez Garrido J."/>
        </authorList>
    </citation>
    <scope>NUCLEOTIDE SEQUENCE [LARGE SCALE GENOMIC DNA]</scope>
</reference>
<name>A0A8S1CMU6_9INSE</name>
<evidence type="ECO:0000256" key="5">
    <source>
        <dbReference type="ARBA" id="ARBA00022989"/>
    </source>
</evidence>
<evidence type="ECO:0000256" key="1">
    <source>
        <dbReference type="ARBA" id="ARBA00004141"/>
    </source>
</evidence>
<keyword evidence="6 12" id="KW-0472">Membrane</keyword>
<comment type="subcellular location">
    <subcellularLocation>
        <location evidence="1">Membrane</location>
        <topology evidence="1">Multi-pass membrane protein</topology>
    </subcellularLocation>
</comment>
<comment type="catalytic activity">
    <reaction evidence="11">
        <text>[Wnt protein]-L-serine + (9Z)-hexadecenoyl-CoA = [Wnt protein]-O-(9Z)-hexadecenoyl-L-serine + CoA</text>
        <dbReference type="Rhea" id="RHEA:45336"/>
        <dbReference type="Rhea" id="RHEA-COMP:11170"/>
        <dbReference type="Rhea" id="RHEA-COMP:11171"/>
        <dbReference type="ChEBI" id="CHEBI:29999"/>
        <dbReference type="ChEBI" id="CHEBI:57287"/>
        <dbReference type="ChEBI" id="CHEBI:61540"/>
        <dbReference type="ChEBI" id="CHEBI:85189"/>
        <dbReference type="EC" id="2.3.1.250"/>
    </reaction>
</comment>
<accession>A0A8S1CMU6</accession>
<proteinExistence type="inferred from homology"/>
<dbReference type="GO" id="GO:0061355">
    <property type="term" value="P:Wnt protein secretion"/>
    <property type="evidence" value="ECO:0007669"/>
    <property type="project" value="TreeGrafter"/>
</dbReference>
<gene>
    <name evidence="13" type="ORF">CLODIP_2_CD12295</name>
</gene>
<keyword evidence="2" id="KW-0808">Transferase</keyword>
<dbReference type="PANTHER" id="PTHR13906">
    <property type="entry name" value="PORCUPINE"/>
    <property type="match status" value="1"/>
</dbReference>